<dbReference type="EMBL" id="BPVZ01000764">
    <property type="protein sequence ID" value="GKV52565.1"/>
    <property type="molecule type" value="Genomic_DNA"/>
</dbReference>
<evidence type="ECO:0000259" key="2">
    <source>
        <dbReference type="Pfam" id="PF23141"/>
    </source>
</evidence>
<dbReference type="Proteomes" id="UP001054252">
    <property type="component" value="Unassembled WGS sequence"/>
</dbReference>
<feature type="domain" description="NOMO seventh transthyretin-like" evidence="2">
    <location>
        <begin position="49"/>
        <end position="121"/>
    </location>
</feature>
<comment type="caution">
    <text evidence="4">The sequence shown here is derived from an EMBL/GenBank/DDBJ whole genome shotgun (WGS) entry which is preliminary data.</text>
</comment>
<feature type="domain" description="NOMO eighth prealbumin-like" evidence="3">
    <location>
        <begin position="123"/>
        <end position="187"/>
    </location>
</feature>
<dbReference type="InterPro" id="IPR056187">
    <property type="entry name" value="NOMO_8th"/>
</dbReference>
<dbReference type="Pfam" id="PF23660">
    <property type="entry name" value="NOMO_8th"/>
    <property type="match status" value="1"/>
</dbReference>
<proteinExistence type="predicted"/>
<name>A0AAV5MRW9_9ROSI</name>
<dbReference type="Pfam" id="PF23141">
    <property type="entry name" value="Ig_NOMO"/>
    <property type="match status" value="1"/>
</dbReference>
<keyword evidence="5" id="KW-1185">Reference proteome</keyword>
<dbReference type="PANTHER" id="PTHR23303">
    <property type="entry name" value="CARBOXYPEPTIDASE REGULATORY REGION-CONTAINING"/>
    <property type="match status" value="1"/>
</dbReference>
<evidence type="ECO:0000313" key="5">
    <source>
        <dbReference type="Proteomes" id="UP001054252"/>
    </source>
</evidence>
<sequence length="204" mass="22909">MFSQESTGLRLNTHLRRLYLTGVGSKNFFDVNVGAKDVKGIEFVQKRYWIIILSPHDLDAYMTHPDSSPVDLKINKDSQYVCVGSPGLHELDFVNSYIFYGCSSMKIDMFKSSPIYLKGEKYLLRGQVNVESGPSNSTYQLPDGIIVNILNGEGTVINSIVARIESNGDEQLNTAIYEYSVWANLRGYFPFFLWTLGTSGCCES</sequence>
<dbReference type="AlphaFoldDB" id="A0AAV5MRW9"/>
<accession>A0AAV5MRW9</accession>
<organism evidence="4 5">
    <name type="scientific">Rubroshorea leprosula</name>
    <dbReference type="NCBI Taxonomy" id="152421"/>
    <lineage>
        <taxon>Eukaryota</taxon>
        <taxon>Viridiplantae</taxon>
        <taxon>Streptophyta</taxon>
        <taxon>Embryophyta</taxon>
        <taxon>Tracheophyta</taxon>
        <taxon>Spermatophyta</taxon>
        <taxon>Magnoliopsida</taxon>
        <taxon>eudicotyledons</taxon>
        <taxon>Gunneridae</taxon>
        <taxon>Pentapetalae</taxon>
        <taxon>rosids</taxon>
        <taxon>malvids</taxon>
        <taxon>Malvales</taxon>
        <taxon>Dipterocarpaceae</taxon>
        <taxon>Rubroshorea</taxon>
    </lineage>
</organism>
<evidence type="ECO:0000313" key="4">
    <source>
        <dbReference type="EMBL" id="GKV52565.1"/>
    </source>
</evidence>
<dbReference type="GO" id="GO:0005789">
    <property type="term" value="C:endoplasmic reticulum membrane"/>
    <property type="evidence" value="ECO:0007669"/>
    <property type="project" value="TreeGrafter"/>
</dbReference>
<dbReference type="InterPro" id="IPR056319">
    <property type="entry name" value="NOMO_7th"/>
</dbReference>
<protein>
    <submittedName>
        <fullName evidence="4">Uncharacterized protein</fullName>
    </submittedName>
</protein>
<evidence type="ECO:0000256" key="1">
    <source>
        <dbReference type="ARBA" id="ARBA00022729"/>
    </source>
</evidence>
<reference evidence="4 5" key="1">
    <citation type="journal article" date="2021" name="Commun. Biol.">
        <title>The genome of Shorea leprosula (Dipterocarpaceae) highlights the ecological relevance of drought in aseasonal tropical rainforests.</title>
        <authorList>
            <person name="Ng K.K.S."/>
            <person name="Kobayashi M.J."/>
            <person name="Fawcett J.A."/>
            <person name="Hatakeyama M."/>
            <person name="Paape T."/>
            <person name="Ng C.H."/>
            <person name="Ang C.C."/>
            <person name="Tnah L.H."/>
            <person name="Lee C.T."/>
            <person name="Nishiyama T."/>
            <person name="Sese J."/>
            <person name="O'Brien M.J."/>
            <person name="Copetti D."/>
            <person name="Mohd Noor M.I."/>
            <person name="Ong R.C."/>
            <person name="Putra M."/>
            <person name="Sireger I.Z."/>
            <person name="Indrioko S."/>
            <person name="Kosugi Y."/>
            <person name="Izuno A."/>
            <person name="Isagi Y."/>
            <person name="Lee S.L."/>
            <person name="Shimizu K.K."/>
        </authorList>
    </citation>
    <scope>NUCLEOTIDE SEQUENCE [LARGE SCALE GENOMIC DNA]</scope>
    <source>
        <strain evidence="4">214</strain>
    </source>
</reference>
<keyword evidence="1" id="KW-0732">Signal</keyword>
<dbReference type="InterPro" id="IPR051417">
    <property type="entry name" value="SDr/BOS_complex"/>
</dbReference>
<dbReference type="PANTHER" id="PTHR23303:SF14">
    <property type="entry name" value="BOS COMPLEX SUBUNIT NOMO1-RELATED"/>
    <property type="match status" value="1"/>
</dbReference>
<evidence type="ECO:0000259" key="3">
    <source>
        <dbReference type="Pfam" id="PF23660"/>
    </source>
</evidence>
<gene>
    <name evidence="4" type="ORF">SLEP1_g59142</name>
</gene>